<dbReference type="RefSeq" id="YP_009317775.1">
    <property type="nucleotide sequence ID" value="NC_031848.1"/>
</dbReference>
<proteinExistence type="predicted"/>
<dbReference type="CDD" id="cd01651">
    <property type="entry name" value="RT_G2_intron"/>
    <property type="match status" value="1"/>
</dbReference>
<keyword evidence="3" id="KW-0496">Mitochondrion</keyword>
<dbReference type="Pfam" id="PF00078">
    <property type="entry name" value="RVT_1"/>
    <property type="match status" value="1"/>
</dbReference>
<reference evidence="3" key="1">
    <citation type="journal article" date="2016" name="Mitochondrial DNA Part B Resour">
        <title>Complete mitochondrial genome of biraphid benthic diatom, Navicula ramosissima (Naviculales, Bacillariophyceae).</title>
        <authorList>
            <person name="An S.M."/>
            <person name="Noh J.H."/>
            <person name="Lee H.R."/>
            <person name="Choi D.H."/>
            <person name="Lee J.H."/>
            <person name="Yang E.C."/>
        </authorList>
    </citation>
    <scope>NUCLEOTIDE SEQUENCE</scope>
</reference>
<dbReference type="GO" id="GO:0006315">
    <property type="term" value="P:homing of group II introns"/>
    <property type="evidence" value="ECO:0007669"/>
    <property type="project" value="TreeGrafter"/>
</dbReference>
<evidence type="ECO:0000256" key="1">
    <source>
        <dbReference type="SAM" id="MobiDB-lite"/>
    </source>
</evidence>
<dbReference type="SUPFAM" id="SSF56672">
    <property type="entry name" value="DNA/RNA polymerases"/>
    <property type="match status" value="1"/>
</dbReference>
<geneLocation type="mitochondrion" evidence="3"/>
<name>A0A343A6T9_9STRA</name>
<dbReference type="InterPro" id="IPR043502">
    <property type="entry name" value="DNA/RNA_pol_sf"/>
</dbReference>
<dbReference type="GO" id="GO:0003964">
    <property type="term" value="F:RNA-directed DNA polymerase activity"/>
    <property type="evidence" value="ECO:0007669"/>
    <property type="project" value="TreeGrafter"/>
</dbReference>
<dbReference type="InterPro" id="IPR000477">
    <property type="entry name" value="RT_dom"/>
</dbReference>
<dbReference type="Pfam" id="PF21368">
    <property type="entry name" value="AI2M-like_HNH"/>
    <property type="match status" value="1"/>
</dbReference>
<dbReference type="PROSITE" id="PS50878">
    <property type="entry name" value="RT_POL"/>
    <property type="match status" value="1"/>
</dbReference>
<organism evidence="3">
    <name type="scientific">Navicula ramosissima</name>
    <dbReference type="NCBI Taxonomy" id="265559"/>
    <lineage>
        <taxon>Eukaryota</taxon>
        <taxon>Sar</taxon>
        <taxon>Stramenopiles</taxon>
        <taxon>Ochrophyta</taxon>
        <taxon>Bacillariophyta</taxon>
        <taxon>Bacillariophyceae</taxon>
        <taxon>Bacillariophycidae</taxon>
        <taxon>Naviculales</taxon>
        <taxon>Naviculaceae</taxon>
        <taxon>Navicula</taxon>
    </lineage>
</organism>
<accession>A0A343A6T9</accession>
<dbReference type="PANTHER" id="PTHR33642:SF4">
    <property type="entry name" value="COX1_OXI3 INTRON 1 PROTEIN-RELATED"/>
    <property type="match status" value="1"/>
</dbReference>
<dbReference type="GO" id="GO:0090615">
    <property type="term" value="P:mitochondrial mRNA processing"/>
    <property type="evidence" value="ECO:0007669"/>
    <property type="project" value="TreeGrafter"/>
</dbReference>
<evidence type="ECO:0000313" key="3">
    <source>
        <dbReference type="EMBL" id="AOY40377.1"/>
    </source>
</evidence>
<dbReference type="GeneID" id="30218168"/>
<dbReference type="InterPro" id="IPR024937">
    <property type="entry name" value="Domain_X"/>
</dbReference>
<protein>
    <recommendedName>
        <fullName evidence="2">Reverse transcriptase domain-containing protein</fullName>
    </recommendedName>
</protein>
<feature type="domain" description="Reverse transcriptase" evidence="2">
    <location>
        <begin position="210"/>
        <end position="494"/>
    </location>
</feature>
<dbReference type="PANTHER" id="PTHR33642">
    <property type="entry name" value="COX1/OXI3 INTRON 1 PROTEIN-RELATED"/>
    <property type="match status" value="1"/>
</dbReference>
<dbReference type="Pfam" id="PF01348">
    <property type="entry name" value="Intron_maturas2"/>
    <property type="match status" value="1"/>
</dbReference>
<dbReference type="InterPro" id="IPR049030">
    <property type="entry name" value="AI2M-like_HNH"/>
</dbReference>
<evidence type="ECO:0000259" key="2">
    <source>
        <dbReference type="PROSITE" id="PS50878"/>
    </source>
</evidence>
<dbReference type="InterPro" id="IPR003615">
    <property type="entry name" value="HNH_nuc"/>
</dbReference>
<dbReference type="EMBL" id="KX343079">
    <property type="protein sequence ID" value="AOY40377.1"/>
    <property type="molecule type" value="Genomic_DNA"/>
</dbReference>
<gene>
    <name evidence="3" type="primary">orf750</name>
    <name evidence="3" type="ORF">Nram.m67</name>
</gene>
<dbReference type="AlphaFoldDB" id="A0A343A6T9"/>
<sequence>MLSYYFCIKTLSPVNQRNKVNSSGNESHLRGPICLKNSWRVTVYMARFTKLILHTHLTLDLGSIIGNGSCRQWFFTRMYKKPLITCLGNCFRQAYVKQRPKYTNGGILGTMRHPKGRKPYGGGDSVRESGRRCFSSATNIIGSPCVGLEELKKINKENLKHINAKLIHIVSDVNILILAYEYIKSNPGNFTPGVDPTTLDKIDLEWFHNVSNKLKAGKYNFSPARRSYISKPGNRKKKRPLTISSPRDKIVQKAILFILEAIYEPSFLDYSHGSRPGRGTHTALKYIKYKFKESKWCIEADIENNFQNINHKILMNLLKKRITCPKFLSLIKNSIKAGYVEEGKFFESNIGLFQGNITSPILNNVYLHELDLYMDGLINLFHFGKRRKKNPEYRRFQYLMEKAKGDSSEIKSLRKQRRKVNSKDPFDRDFKRLYYVRYVDDFIVGVIGSREDTVELEEKIKTFLKNELKLTLSSEKTLITHFSKQHIIFLGTFIKGTWEREKKLATVKRKGVVRKEKVTSRTVLKAPIKLLFEKATLNGFFKKRNNEFVPTYVGRCINLDHEDILRYYNSVIRGILNYYSFANNHKSLGSLIHGLKFSCARTLALKYKLRYVSKVFRKFGTNLKKSHESEIKLYIPKTFKPLKKFKINVVEPDSVIFSNWNNKLTKSNLFKQCVICGSTKHIEMHHIRKVRDLKSKLRKKGTDFFNLQMAAINRKQVPLCAEHHKALHENVLSHDERELFKENIQSLKKR</sequence>
<dbReference type="SMART" id="SM00507">
    <property type="entry name" value="HNHc"/>
    <property type="match status" value="1"/>
</dbReference>
<feature type="region of interest" description="Disordered" evidence="1">
    <location>
        <begin position="106"/>
        <end position="127"/>
    </location>
</feature>
<dbReference type="GO" id="GO:0005739">
    <property type="term" value="C:mitochondrion"/>
    <property type="evidence" value="ECO:0007669"/>
    <property type="project" value="TreeGrafter"/>
</dbReference>